<organism evidence="1 2">
    <name type="scientific">Domibacillus aminovorans</name>
    <dbReference type="NCBI Taxonomy" id="29332"/>
    <lineage>
        <taxon>Bacteria</taxon>
        <taxon>Bacillati</taxon>
        <taxon>Bacillota</taxon>
        <taxon>Bacilli</taxon>
        <taxon>Bacillales</taxon>
        <taxon>Bacillaceae</taxon>
        <taxon>Domibacillus</taxon>
    </lineage>
</organism>
<evidence type="ECO:0000313" key="1">
    <source>
        <dbReference type="EMBL" id="OAH58977.1"/>
    </source>
</evidence>
<dbReference type="STRING" id="29332.AWH48_07900"/>
<comment type="caution">
    <text evidence="1">The sequence shown here is derived from an EMBL/GenBank/DDBJ whole genome shotgun (WGS) entry which is preliminary data.</text>
</comment>
<sequence>MSKHALFSWLKKQFPNAQLQIGRDFRVLHPNGTISVFIYLEEKMPLKTWYEHQDQYVLAGVHPIWILDADEYVHYSKSKYALGARIRNHIPKAIFNETGFCYYLEKRTHRFIIDIAFNSREIWLYKHGRALSHLYDFHDPFQQECNLEDAYFLNGLIVYKKVEARMLEKRND</sequence>
<protein>
    <submittedName>
        <fullName evidence="1">Uncharacterized protein</fullName>
    </submittedName>
</protein>
<dbReference type="RefSeq" id="WP_063966700.1">
    <property type="nucleotide sequence ID" value="NZ_JBCNAN010000007.1"/>
</dbReference>
<dbReference type="EMBL" id="LQWY01000067">
    <property type="protein sequence ID" value="OAH58977.1"/>
    <property type="molecule type" value="Genomic_DNA"/>
</dbReference>
<name>A0A177L0Y4_9BACI</name>
<dbReference type="Proteomes" id="UP000076935">
    <property type="component" value="Unassembled WGS sequence"/>
</dbReference>
<proteinExistence type="predicted"/>
<keyword evidence="2" id="KW-1185">Reference proteome</keyword>
<dbReference type="AlphaFoldDB" id="A0A177L0Y4"/>
<reference evidence="1 2" key="1">
    <citation type="submission" date="2016-01" db="EMBL/GenBank/DDBJ databases">
        <title>Investigation of taxonomic status of Bacillus aminovorans.</title>
        <authorList>
            <person name="Verma A."/>
            <person name="Pal Y."/>
            <person name="Krishnamurthi S."/>
        </authorList>
    </citation>
    <scope>NUCLEOTIDE SEQUENCE [LARGE SCALE GENOMIC DNA]</scope>
    <source>
        <strain evidence="1 2">DSM 1314</strain>
    </source>
</reference>
<evidence type="ECO:0000313" key="2">
    <source>
        <dbReference type="Proteomes" id="UP000076935"/>
    </source>
</evidence>
<accession>A0A177L0Y4</accession>
<gene>
    <name evidence="1" type="ORF">AWH49_04755</name>
</gene>